<evidence type="ECO:0000313" key="3">
    <source>
        <dbReference type="EMBL" id="ELP89510.1"/>
    </source>
</evidence>
<dbReference type="OrthoDB" id="205198at2759"/>
<evidence type="ECO:0000259" key="2">
    <source>
        <dbReference type="PROSITE" id="PS50838"/>
    </source>
</evidence>
<dbReference type="GO" id="GO:0005634">
    <property type="term" value="C:nucleus"/>
    <property type="evidence" value="ECO:0007669"/>
    <property type="project" value="TreeGrafter"/>
</dbReference>
<dbReference type="RefSeq" id="XP_004256281.1">
    <property type="nucleotide sequence ID" value="XM_004256233.1"/>
</dbReference>
<reference evidence="3 4" key="1">
    <citation type="submission" date="2012-10" db="EMBL/GenBank/DDBJ databases">
        <authorList>
            <person name="Zafar N."/>
            <person name="Inman J."/>
            <person name="Hall N."/>
            <person name="Lorenzi H."/>
            <person name="Caler E."/>
        </authorList>
    </citation>
    <scope>NUCLEOTIDE SEQUENCE [LARGE SCALE GENOMIC DNA]</scope>
    <source>
        <strain evidence="3 4">IP1</strain>
    </source>
</reference>
<dbReference type="SMART" id="SM01373">
    <property type="entry name" value="MAGE"/>
    <property type="match status" value="1"/>
</dbReference>
<dbReference type="Pfam" id="PF01454">
    <property type="entry name" value="MAGE"/>
    <property type="match status" value="1"/>
</dbReference>
<protein>
    <recommendedName>
        <fullName evidence="2">MAGE domain-containing protein</fullName>
    </recommendedName>
</protein>
<accession>A0A0A1U5C3</accession>
<dbReference type="PANTHER" id="PTHR11736:SF14">
    <property type="entry name" value="NSE3 HOMOLOG, SMC5-SMC6 COMPLEX COMPONENT"/>
    <property type="match status" value="1"/>
</dbReference>
<dbReference type="PANTHER" id="PTHR11736">
    <property type="entry name" value="MELANOMA-ASSOCIATED ANTIGEN MAGE ANTIGEN"/>
    <property type="match status" value="1"/>
</dbReference>
<dbReference type="InterPro" id="IPR002190">
    <property type="entry name" value="MHD_dom"/>
</dbReference>
<proteinExistence type="predicted"/>
<dbReference type="InterPro" id="IPR041899">
    <property type="entry name" value="MAGE_WH2"/>
</dbReference>
<dbReference type="Proteomes" id="UP000014680">
    <property type="component" value="Unassembled WGS sequence"/>
</dbReference>
<dbReference type="Gene3D" id="1.10.10.1210">
    <property type="entry name" value="MAGE homology domain, winged helix WH2 motif"/>
    <property type="match status" value="1"/>
</dbReference>
<dbReference type="VEuPathDB" id="AmoebaDB:EIN_391650"/>
<sequence length="311" mass="35477">MKNIFTKTKTEKKRKHQMSKASRSHSKKSTSKTQEVEAEDLYLEDSDSEVEEVLSPKKPKRKSSSQRVATQSKRGELSPEEFNSIVNDIVRKALTYQSTKKILTREDIVRTVFAKYKVNPRNKFKNCIEEATARLKKQFGMELKEIKTSPQKSSFILLDYTPMNEDLKVLPLEGMTHDEVVVHGITFIILALTSLNGEAIFDDTLIAHLQTLDITAVPGQPSLQVFIDKVLTKQYYLRRIILTNDNGTKTIKYSTGARAYAELGKDGLYSWIAKIHGDELAESEKAMFKKETENMLKENYDEAEDANLIDN</sequence>
<feature type="region of interest" description="Disordered" evidence="1">
    <location>
        <begin position="1"/>
        <end position="77"/>
    </location>
</feature>
<dbReference type="KEGG" id="eiv:EIN_391650"/>
<dbReference type="InterPro" id="IPR037445">
    <property type="entry name" value="MAGE"/>
</dbReference>
<dbReference type="AlphaFoldDB" id="A0A0A1U5C3"/>
<dbReference type="OMA" id="YSWIAKI"/>
<dbReference type="Gene3D" id="1.10.10.1200">
    <property type="entry name" value="MAGE homology domain, winged helix WH1 motif"/>
    <property type="match status" value="1"/>
</dbReference>
<keyword evidence="4" id="KW-1185">Reference proteome</keyword>
<name>A0A0A1U5C3_ENTIV</name>
<organism evidence="3 4">
    <name type="scientific">Entamoeba invadens IP1</name>
    <dbReference type="NCBI Taxonomy" id="370355"/>
    <lineage>
        <taxon>Eukaryota</taxon>
        <taxon>Amoebozoa</taxon>
        <taxon>Evosea</taxon>
        <taxon>Archamoebae</taxon>
        <taxon>Mastigamoebida</taxon>
        <taxon>Entamoebidae</taxon>
        <taxon>Entamoeba</taxon>
    </lineage>
</organism>
<gene>
    <name evidence="3" type="ORF">EIN_391650</name>
</gene>
<dbReference type="EMBL" id="KB206629">
    <property type="protein sequence ID" value="ELP89510.1"/>
    <property type="molecule type" value="Genomic_DNA"/>
</dbReference>
<dbReference type="GeneID" id="14888446"/>
<feature type="compositionally biased region" description="Basic residues" evidence="1">
    <location>
        <begin position="10"/>
        <end position="30"/>
    </location>
</feature>
<feature type="compositionally biased region" description="Acidic residues" evidence="1">
    <location>
        <begin position="36"/>
        <end position="52"/>
    </location>
</feature>
<evidence type="ECO:0000313" key="4">
    <source>
        <dbReference type="Proteomes" id="UP000014680"/>
    </source>
</evidence>
<evidence type="ECO:0000256" key="1">
    <source>
        <dbReference type="SAM" id="MobiDB-lite"/>
    </source>
</evidence>
<dbReference type="InterPro" id="IPR041898">
    <property type="entry name" value="MAGE_WH1"/>
</dbReference>
<feature type="domain" description="MAGE" evidence="2">
    <location>
        <begin position="82"/>
        <end position="279"/>
    </location>
</feature>
<dbReference type="PROSITE" id="PS50838">
    <property type="entry name" value="MAGE"/>
    <property type="match status" value="1"/>
</dbReference>